<reference evidence="1" key="1">
    <citation type="submission" date="2023-06" db="EMBL/GenBank/DDBJ databases">
        <title>Multi-omics analyses reveal the molecular pathogenesis toolkit of Lasiodiplodia hormozganensis, a cross-kingdom pathogen.</title>
        <authorList>
            <person name="Felix C."/>
            <person name="Meneses R."/>
            <person name="Goncalves M.F.M."/>
            <person name="Tilleman L."/>
            <person name="Duarte A.S."/>
            <person name="Jorrin-Novo J.V."/>
            <person name="Van De Peer Y."/>
            <person name="Deforce D."/>
            <person name="Van Nieuwerburgh F."/>
            <person name="Esteves A.C."/>
            <person name="Alves A."/>
        </authorList>
    </citation>
    <scope>NUCLEOTIDE SEQUENCE</scope>
    <source>
        <strain evidence="1">CBS 339.90</strain>
    </source>
</reference>
<gene>
    <name evidence="1" type="ORF">DIS24_g2911</name>
</gene>
<dbReference type="AlphaFoldDB" id="A0AA39YYV2"/>
<dbReference type="EMBL" id="JAUJDW010000009">
    <property type="protein sequence ID" value="KAK0661048.1"/>
    <property type="molecule type" value="Genomic_DNA"/>
</dbReference>
<organism evidence="1 2">
    <name type="scientific">Lasiodiplodia hormozganensis</name>
    <dbReference type="NCBI Taxonomy" id="869390"/>
    <lineage>
        <taxon>Eukaryota</taxon>
        <taxon>Fungi</taxon>
        <taxon>Dikarya</taxon>
        <taxon>Ascomycota</taxon>
        <taxon>Pezizomycotina</taxon>
        <taxon>Dothideomycetes</taxon>
        <taxon>Dothideomycetes incertae sedis</taxon>
        <taxon>Botryosphaeriales</taxon>
        <taxon>Botryosphaeriaceae</taxon>
        <taxon>Lasiodiplodia</taxon>
    </lineage>
</organism>
<dbReference type="Proteomes" id="UP001175001">
    <property type="component" value="Unassembled WGS sequence"/>
</dbReference>
<comment type="caution">
    <text evidence="1">The sequence shown here is derived from an EMBL/GenBank/DDBJ whole genome shotgun (WGS) entry which is preliminary data.</text>
</comment>
<sequence>MSLHNVYQRLLDDQESVLAPKSYDEFMMELFGRGFPDLKIICIGRTYDRVLGPYSWKARLSDPSIKNYRGYPADYVEASHKALSQAASAVVKSVIKNGIELDKLIITQGCRYDINIDEAAAGIWIFDQPAEVLQTANIKELCLQLSNGSKGSTPAGWTKERGCEILIRVVDNLPNLEALSLAPARYEIIEPYFVADLLSHCSGKIKELHLHDFVAFADTLGAFFSKTESSSVHTISLTKGHLLGERWLPLVQQLHDNTNFTKIQLGYLYELTAEHYYLLGWQCYDSDNCWCGMGAWDGGRWTPGCCDGEHHVSLNPSGSDTDRSWLEAGLSHILAHAEARRYEWTDRRRSKCGTFIYVPLKHEVYAKAFFGWPEPDYDTGDGLTDDNDVLVDPMLHEFEYAVGNHPDDLQHEEEANYESDGDDWWLQGGAMDCGM</sequence>
<keyword evidence="2" id="KW-1185">Reference proteome</keyword>
<name>A0AA39YYV2_9PEZI</name>
<evidence type="ECO:0000313" key="2">
    <source>
        <dbReference type="Proteomes" id="UP001175001"/>
    </source>
</evidence>
<protein>
    <submittedName>
        <fullName evidence="1">Uncharacterized protein</fullName>
    </submittedName>
</protein>
<evidence type="ECO:0000313" key="1">
    <source>
        <dbReference type="EMBL" id="KAK0661048.1"/>
    </source>
</evidence>
<proteinExistence type="predicted"/>
<accession>A0AA39YYV2</accession>